<dbReference type="SMART" id="SM00248">
    <property type="entry name" value="ANK"/>
    <property type="match status" value="4"/>
</dbReference>
<dbReference type="SUPFAM" id="SSF48403">
    <property type="entry name" value="Ankyrin repeat"/>
    <property type="match status" value="1"/>
</dbReference>
<evidence type="ECO:0000313" key="4">
    <source>
        <dbReference type="Proteomes" id="UP001516023"/>
    </source>
</evidence>
<dbReference type="InterPro" id="IPR002110">
    <property type="entry name" value="Ankyrin_rpt"/>
</dbReference>
<evidence type="ECO:0000313" key="3">
    <source>
        <dbReference type="EMBL" id="KAL3799155.1"/>
    </source>
</evidence>
<comment type="caution">
    <text evidence="3">The sequence shown here is derived from an EMBL/GenBank/DDBJ whole genome shotgun (WGS) entry which is preliminary data.</text>
</comment>
<proteinExistence type="predicted"/>
<reference evidence="3 4" key="1">
    <citation type="journal article" date="2020" name="G3 (Bethesda)">
        <title>Improved Reference Genome for Cyclotella cryptica CCMP332, a Model for Cell Wall Morphogenesis, Salinity Adaptation, and Lipid Production in Diatoms (Bacillariophyta).</title>
        <authorList>
            <person name="Roberts W.R."/>
            <person name="Downey K.M."/>
            <person name="Ruck E.C."/>
            <person name="Traller J.C."/>
            <person name="Alverson A.J."/>
        </authorList>
    </citation>
    <scope>NUCLEOTIDE SEQUENCE [LARGE SCALE GENOMIC DNA]</scope>
    <source>
        <strain evidence="3 4">CCMP332</strain>
    </source>
</reference>
<dbReference type="InterPro" id="IPR052420">
    <property type="entry name" value="Espin/Espin-like"/>
</dbReference>
<dbReference type="InterPro" id="IPR036770">
    <property type="entry name" value="Ankyrin_rpt-contain_sf"/>
</dbReference>
<evidence type="ECO:0000256" key="2">
    <source>
        <dbReference type="ARBA" id="ARBA00023043"/>
    </source>
</evidence>
<gene>
    <name evidence="3" type="ORF">HJC23_002283</name>
</gene>
<accession>A0ABD3QN57</accession>
<dbReference type="PANTHER" id="PTHR24153">
    <property type="entry name" value="ESPIN"/>
    <property type="match status" value="1"/>
</dbReference>
<protein>
    <submittedName>
        <fullName evidence="3">Uncharacterized protein</fullName>
    </submittedName>
</protein>
<dbReference type="Gene3D" id="1.25.40.20">
    <property type="entry name" value="Ankyrin repeat-containing domain"/>
    <property type="match status" value="1"/>
</dbReference>
<dbReference type="EMBL" id="JABMIG020000041">
    <property type="protein sequence ID" value="KAL3799155.1"/>
    <property type="molecule type" value="Genomic_DNA"/>
</dbReference>
<keyword evidence="2" id="KW-0040">ANK repeat</keyword>
<dbReference type="AlphaFoldDB" id="A0ABD3QN57"/>
<sequence length="203" mass="22508">MNETMMENLSILLQIIKSRDWLTLQHLTLDNPKVFRTISQEISDCSQLNGMTLLHAAIRFDPPLHIVAEIIEICPHLLSAQDCLGRTPLHIASGSRARESLIKLLVDAYPKACAIRDNDGMTPLHMACNSSCKLFEGDNGNVRGPPSYEVVRALLLPSEDSVTFEDVNEMSPIEYAILSNAPLRVVRLLQRSASRSLTANSKS</sequence>
<dbReference type="Pfam" id="PF12796">
    <property type="entry name" value="Ank_2"/>
    <property type="match status" value="1"/>
</dbReference>
<dbReference type="Proteomes" id="UP001516023">
    <property type="component" value="Unassembled WGS sequence"/>
</dbReference>
<organism evidence="3 4">
    <name type="scientific">Cyclotella cryptica</name>
    <dbReference type="NCBI Taxonomy" id="29204"/>
    <lineage>
        <taxon>Eukaryota</taxon>
        <taxon>Sar</taxon>
        <taxon>Stramenopiles</taxon>
        <taxon>Ochrophyta</taxon>
        <taxon>Bacillariophyta</taxon>
        <taxon>Coscinodiscophyceae</taxon>
        <taxon>Thalassiosirophycidae</taxon>
        <taxon>Stephanodiscales</taxon>
        <taxon>Stephanodiscaceae</taxon>
        <taxon>Cyclotella</taxon>
    </lineage>
</organism>
<dbReference type="PANTHER" id="PTHR24153:SF8">
    <property type="entry name" value="FORKED, ISOFORM F"/>
    <property type="match status" value="1"/>
</dbReference>
<evidence type="ECO:0000256" key="1">
    <source>
        <dbReference type="ARBA" id="ARBA00022737"/>
    </source>
</evidence>
<keyword evidence="1" id="KW-0677">Repeat</keyword>
<name>A0ABD3QN57_9STRA</name>
<keyword evidence="4" id="KW-1185">Reference proteome</keyword>